<dbReference type="EMBL" id="BPLR01003211">
    <property type="protein sequence ID" value="GIX82155.1"/>
    <property type="molecule type" value="Genomic_DNA"/>
</dbReference>
<proteinExistence type="predicted"/>
<dbReference type="AlphaFoldDB" id="A0AAV4NCU6"/>
<keyword evidence="2" id="KW-1185">Reference proteome</keyword>
<evidence type="ECO:0000313" key="1">
    <source>
        <dbReference type="EMBL" id="GIX82155.1"/>
    </source>
</evidence>
<dbReference type="Proteomes" id="UP001054945">
    <property type="component" value="Unassembled WGS sequence"/>
</dbReference>
<protein>
    <recommendedName>
        <fullName evidence="3">Ribosomal protein L20</fullName>
    </recommendedName>
</protein>
<reference evidence="1 2" key="1">
    <citation type="submission" date="2021-06" db="EMBL/GenBank/DDBJ databases">
        <title>Caerostris extrusa draft genome.</title>
        <authorList>
            <person name="Kono N."/>
            <person name="Arakawa K."/>
        </authorList>
    </citation>
    <scope>NUCLEOTIDE SEQUENCE [LARGE SCALE GENOMIC DNA]</scope>
</reference>
<sequence length="94" mass="10611">MAEIRKGTDDEAHFVCFVRLSLVVKAWLGNNDRSKSNAVRIVKKKSLGIAWINSISREAYKRMIGYASVTHRIAHLFRVAIRKSKGAITAQLLK</sequence>
<accession>A0AAV4NCU6</accession>
<gene>
    <name evidence="1" type="ORF">CEXT_392571</name>
</gene>
<evidence type="ECO:0000313" key="2">
    <source>
        <dbReference type="Proteomes" id="UP001054945"/>
    </source>
</evidence>
<evidence type="ECO:0008006" key="3">
    <source>
        <dbReference type="Google" id="ProtNLM"/>
    </source>
</evidence>
<comment type="caution">
    <text evidence="1">The sequence shown here is derived from an EMBL/GenBank/DDBJ whole genome shotgun (WGS) entry which is preliminary data.</text>
</comment>
<name>A0AAV4NCU6_CAEEX</name>
<organism evidence="1 2">
    <name type="scientific">Caerostris extrusa</name>
    <name type="common">Bark spider</name>
    <name type="synonym">Caerostris bankana</name>
    <dbReference type="NCBI Taxonomy" id="172846"/>
    <lineage>
        <taxon>Eukaryota</taxon>
        <taxon>Metazoa</taxon>
        <taxon>Ecdysozoa</taxon>
        <taxon>Arthropoda</taxon>
        <taxon>Chelicerata</taxon>
        <taxon>Arachnida</taxon>
        <taxon>Araneae</taxon>
        <taxon>Araneomorphae</taxon>
        <taxon>Entelegynae</taxon>
        <taxon>Araneoidea</taxon>
        <taxon>Araneidae</taxon>
        <taxon>Caerostris</taxon>
    </lineage>
</organism>